<keyword evidence="10 15" id="KW-0408">Iron</keyword>
<keyword evidence="13" id="KW-0325">Glycoprotein</keyword>
<keyword evidence="14" id="KW-0449">Lipoprotein</keyword>
<feature type="chain" id="PRO_5013036309" description="CFEM domain-containing protein" evidence="16">
    <location>
        <begin position="20"/>
        <end position="164"/>
    </location>
</feature>
<evidence type="ECO:0000256" key="5">
    <source>
        <dbReference type="ARBA" id="ARBA00022525"/>
    </source>
</evidence>
<keyword evidence="9 16" id="KW-0732">Signal</keyword>
<dbReference type="AlphaFoldDB" id="A0A292Q894"/>
<keyword evidence="11" id="KW-0472">Membrane</keyword>
<dbReference type="PANTHER" id="PTHR37928">
    <property type="entry name" value="CFEM DOMAIN PROTEIN (AFU_ORTHOLOGUE AFUA_6G14090)"/>
    <property type="match status" value="1"/>
</dbReference>
<dbReference type="InterPro" id="IPR008427">
    <property type="entry name" value="Extracellular_membr_CFEM_dom"/>
</dbReference>
<keyword evidence="5" id="KW-0964">Secreted</keyword>
<dbReference type="GO" id="GO:0005576">
    <property type="term" value="C:extracellular region"/>
    <property type="evidence" value="ECO:0007669"/>
    <property type="project" value="UniProtKB-SubCell"/>
</dbReference>
<evidence type="ECO:0000256" key="4">
    <source>
        <dbReference type="ARBA" id="ARBA00022475"/>
    </source>
</evidence>
<feature type="binding site" description="axial binding residue" evidence="15">
    <location>
        <position position="57"/>
    </location>
    <ligand>
        <name>heme</name>
        <dbReference type="ChEBI" id="CHEBI:30413"/>
    </ligand>
    <ligandPart>
        <name>Fe</name>
        <dbReference type="ChEBI" id="CHEBI:18248"/>
    </ligandPart>
</feature>
<name>A0A292Q894_9PEZI</name>
<evidence type="ECO:0000256" key="13">
    <source>
        <dbReference type="ARBA" id="ARBA00023180"/>
    </source>
</evidence>
<dbReference type="GO" id="GO:0046872">
    <property type="term" value="F:metal ion binding"/>
    <property type="evidence" value="ECO:0007669"/>
    <property type="project" value="UniProtKB-UniRule"/>
</dbReference>
<keyword evidence="4" id="KW-1003">Cell membrane</keyword>
<comment type="similarity">
    <text evidence="3">Belongs to the RBT5 family.</text>
</comment>
<evidence type="ECO:0000256" key="10">
    <source>
        <dbReference type="ARBA" id="ARBA00023004"/>
    </source>
</evidence>
<evidence type="ECO:0000256" key="12">
    <source>
        <dbReference type="ARBA" id="ARBA00023157"/>
    </source>
</evidence>
<evidence type="ECO:0000256" key="16">
    <source>
        <dbReference type="SAM" id="SignalP"/>
    </source>
</evidence>
<proteinExistence type="inferred from homology"/>
<evidence type="ECO:0000256" key="1">
    <source>
        <dbReference type="ARBA" id="ARBA00004609"/>
    </source>
</evidence>
<feature type="signal peptide" evidence="16">
    <location>
        <begin position="1"/>
        <end position="19"/>
    </location>
</feature>
<keyword evidence="6 15" id="KW-0349">Heme</keyword>
<keyword evidence="12 15" id="KW-1015">Disulfide bond</keyword>
<evidence type="ECO:0000256" key="11">
    <source>
        <dbReference type="ARBA" id="ARBA00023136"/>
    </source>
</evidence>
<dbReference type="Proteomes" id="UP001412239">
    <property type="component" value="Unassembled WGS sequence"/>
</dbReference>
<dbReference type="SMART" id="SM00747">
    <property type="entry name" value="CFEM"/>
    <property type="match status" value="1"/>
</dbReference>
<evidence type="ECO:0000256" key="8">
    <source>
        <dbReference type="ARBA" id="ARBA00022723"/>
    </source>
</evidence>
<comment type="caution">
    <text evidence="15">Lacks conserved residue(s) required for the propagation of feature annotation.</text>
</comment>
<evidence type="ECO:0000256" key="3">
    <source>
        <dbReference type="ARBA" id="ARBA00010031"/>
    </source>
</evidence>
<evidence type="ECO:0000256" key="15">
    <source>
        <dbReference type="PROSITE-ProRule" id="PRU01356"/>
    </source>
</evidence>
<feature type="domain" description="CFEM" evidence="17">
    <location>
        <begin position="8"/>
        <end position="123"/>
    </location>
</feature>
<evidence type="ECO:0000256" key="2">
    <source>
        <dbReference type="ARBA" id="ARBA00004613"/>
    </source>
</evidence>
<protein>
    <recommendedName>
        <fullName evidence="17">CFEM domain-containing protein</fullName>
    </recommendedName>
</protein>
<keyword evidence="19" id="KW-1185">Reference proteome</keyword>
<evidence type="ECO:0000256" key="6">
    <source>
        <dbReference type="ARBA" id="ARBA00022617"/>
    </source>
</evidence>
<dbReference type="InterPro" id="IPR051735">
    <property type="entry name" value="CFEM_domain"/>
</dbReference>
<evidence type="ECO:0000256" key="14">
    <source>
        <dbReference type="ARBA" id="ARBA00023288"/>
    </source>
</evidence>
<comment type="subcellular location">
    <subcellularLocation>
        <location evidence="1">Cell membrane</location>
        <topology evidence="1">Lipid-anchor</topology>
        <topology evidence="1">GPI-anchor</topology>
    </subcellularLocation>
    <subcellularLocation>
        <location evidence="2">Secreted</location>
    </subcellularLocation>
</comment>
<dbReference type="GO" id="GO:0005886">
    <property type="term" value="C:plasma membrane"/>
    <property type="evidence" value="ECO:0007669"/>
    <property type="project" value="UniProtKB-SubCell"/>
</dbReference>
<dbReference type="Pfam" id="PF05730">
    <property type="entry name" value="CFEM"/>
    <property type="match status" value="1"/>
</dbReference>
<evidence type="ECO:0000259" key="17">
    <source>
        <dbReference type="PROSITE" id="PS52012"/>
    </source>
</evidence>
<keyword evidence="7" id="KW-0336">GPI-anchor</keyword>
<evidence type="ECO:0000313" key="18">
    <source>
        <dbReference type="EMBL" id="CUS15168.1"/>
    </source>
</evidence>
<dbReference type="PANTHER" id="PTHR37928:SF2">
    <property type="entry name" value="GPI ANCHORED CFEM DOMAIN PROTEIN (AFU_ORTHOLOGUE AFUA_6G10580)"/>
    <property type="match status" value="1"/>
</dbReference>
<keyword evidence="8 15" id="KW-0479">Metal-binding</keyword>
<dbReference type="EMBL" id="LN890950">
    <property type="protein sequence ID" value="CUS15168.1"/>
    <property type="molecule type" value="Genomic_DNA"/>
</dbReference>
<reference evidence="18" key="1">
    <citation type="submission" date="2015-10" db="EMBL/GenBank/DDBJ databases">
        <authorList>
            <person name="Regsiter A."/>
            <person name="william w."/>
        </authorList>
    </citation>
    <scope>NUCLEOTIDE SEQUENCE</scope>
    <source>
        <strain evidence="18">Montdore</strain>
    </source>
</reference>
<evidence type="ECO:0000256" key="9">
    <source>
        <dbReference type="ARBA" id="ARBA00022729"/>
    </source>
</evidence>
<feature type="disulfide bond" evidence="15">
    <location>
        <begin position="53"/>
        <end position="60"/>
    </location>
</feature>
<evidence type="ECO:0000256" key="7">
    <source>
        <dbReference type="ARBA" id="ARBA00022622"/>
    </source>
</evidence>
<accession>A0A292Q894</accession>
<evidence type="ECO:0000313" key="19">
    <source>
        <dbReference type="Proteomes" id="UP001412239"/>
    </source>
</evidence>
<organism evidence="18 19">
    <name type="scientific">Tuber aestivum</name>
    <name type="common">summer truffle</name>
    <dbReference type="NCBI Taxonomy" id="59557"/>
    <lineage>
        <taxon>Eukaryota</taxon>
        <taxon>Fungi</taxon>
        <taxon>Dikarya</taxon>
        <taxon>Ascomycota</taxon>
        <taxon>Pezizomycotina</taxon>
        <taxon>Pezizomycetes</taxon>
        <taxon>Pezizales</taxon>
        <taxon>Tuberaceae</taxon>
        <taxon>Tuber</taxon>
    </lineage>
</organism>
<feature type="disulfide bond" evidence="15">
    <location>
        <begin position="62"/>
        <end position="95"/>
    </location>
</feature>
<sequence length="164" mass="16359">MHFLCPIFIIAFFFTLSSSAQNTSAVPTGPDLKELPSCAVACSVNAFASMSGCQPDDYPCMCRNQNFVNTIGTCMGKSCSGEDLKKATAFAKSMCGSAVPTEVSGDGVGGSANATATISTTATSGTATTTAAKATTTTGAPNSAAGIRPDGFALGAGLLAFLAL</sequence>
<dbReference type="GO" id="GO:0098552">
    <property type="term" value="C:side of membrane"/>
    <property type="evidence" value="ECO:0007669"/>
    <property type="project" value="UniProtKB-KW"/>
</dbReference>
<gene>
    <name evidence="18" type="ORF">GSTUAT00000788001</name>
</gene>
<dbReference type="PROSITE" id="PS52012">
    <property type="entry name" value="CFEM"/>
    <property type="match status" value="1"/>
</dbReference>